<comment type="caution">
    <text evidence="1">The sequence shown here is derived from an EMBL/GenBank/DDBJ whole genome shotgun (WGS) entry which is preliminary data.</text>
</comment>
<evidence type="ECO:0000313" key="2">
    <source>
        <dbReference type="Proteomes" id="UP001607303"/>
    </source>
</evidence>
<dbReference type="EMBL" id="JAYRBN010000026">
    <property type="protein sequence ID" value="KAL2749930.1"/>
    <property type="molecule type" value="Genomic_DNA"/>
</dbReference>
<dbReference type="AlphaFoldDB" id="A0ABD2CXU1"/>
<accession>A0ABD2CXU1</accession>
<reference evidence="1 2" key="1">
    <citation type="journal article" date="2024" name="Ann. Entomol. Soc. Am.">
        <title>Genomic analyses of the southern and eastern yellowjacket wasps (Hymenoptera: Vespidae) reveal evolutionary signatures of social life.</title>
        <authorList>
            <person name="Catto M.A."/>
            <person name="Caine P.B."/>
            <person name="Orr S.E."/>
            <person name="Hunt B.G."/>
            <person name="Goodisman M.A.D."/>
        </authorList>
    </citation>
    <scope>NUCLEOTIDE SEQUENCE [LARGE SCALE GENOMIC DNA]</scope>
    <source>
        <strain evidence="1">232</strain>
        <tissue evidence="1">Head and thorax</tissue>
    </source>
</reference>
<evidence type="ECO:0000313" key="1">
    <source>
        <dbReference type="EMBL" id="KAL2749930.1"/>
    </source>
</evidence>
<organism evidence="1 2">
    <name type="scientific">Vespula maculifrons</name>
    <name type="common">Eastern yellow jacket</name>
    <name type="synonym">Wasp</name>
    <dbReference type="NCBI Taxonomy" id="7453"/>
    <lineage>
        <taxon>Eukaryota</taxon>
        <taxon>Metazoa</taxon>
        <taxon>Ecdysozoa</taxon>
        <taxon>Arthropoda</taxon>
        <taxon>Hexapoda</taxon>
        <taxon>Insecta</taxon>
        <taxon>Pterygota</taxon>
        <taxon>Neoptera</taxon>
        <taxon>Endopterygota</taxon>
        <taxon>Hymenoptera</taxon>
        <taxon>Apocrita</taxon>
        <taxon>Aculeata</taxon>
        <taxon>Vespoidea</taxon>
        <taxon>Vespidae</taxon>
        <taxon>Vespinae</taxon>
        <taxon>Vespula</taxon>
    </lineage>
</organism>
<keyword evidence="2" id="KW-1185">Reference proteome</keyword>
<sequence length="107" mass="12457">MYHEPYDIKSGNQQLLYLTVDWRKGVGRGVGRGGRGIAKLWLVNLMEILISAWQCETDIMQTKTVKSLLLGIFLFQKDIIDNHMIEIKTINQVNKFRTKPEKEDYLT</sequence>
<dbReference type="Proteomes" id="UP001607303">
    <property type="component" value="Unassembled WGS sequence"/>
</dbReference>
<gene>
    <name evidence="1" type="ORF">V1477_002001</name>
</gene>
<name>A0ABD2CXU1_VESMC</name>
<protein>
    <submittedName>
        <fullName evidence="1">Uncharacterized protein</fullName>
    </submittedName>
</protein>
<proteinExistence type="predicted"/>